<organism evidence="2 3">
    <name type="scientific">Pyrobaculum ferrireducens</name>
    <dbReference type="NCBI Taxonomy" id="1104324"/>
    <lineage>
        <taxon>Archaea</taxon>
        <taxon>Thermoproteota</taxon>
        <taxon>Thermoprotei</taxon>
        <taxon>Thermoproteales</taxon>
        <taxon>Thermoproteaceae</taxon>
        <taxon>Pyrobaculum</taxon>
    </lineage>
</organism>
<evidence type="ECO:0000313" key="2">
    <source>
        <dbReference type="EMBL" id="AET31888.1"/>
    </source>
</evidence>
<reference evidence="2 3" key="1">
    <citation type="journal article" date="2012" name="J. Bacteriol.">
        <title>Complete genome sequence of strain 1860, a crenarchaeon of the genus pyrobaculum able to grow with various electron acceptors.</title>
        <authorList>
            <person name="Mardanov A.V."/>
            <person name="Gumerov V.M."/>
            <person name="Slobodkina G.B."/>
            <person name="Beletsky A.V."/>
            <person name="Bonch-Osmolovskaya E.A."/>
            <person name="Ravin N.V."/>
            <person name="Skryabin K.G."/>
        </authorList>
    </citation>
    <scope>NUCLEOTIDE SEQUENCE [LARGE SCALE GENOMIC DNA]</scope>
    <source>
        <strain evidence="2 3">1860</strain>
    </source>
</reference>
<dbReference type="AlphaFoldDB" id="G7VGH7"/>
<evidence type="ECO:0000259" key="1">
    <source>
        <dbReference type="Pfam" id="PF01368"/>
    </source>
</evidence>
<evidence type="ECO:0000313" key="3">
    <source>
        <dbReference type="Proteomes" id="UP000005867"/>
    </source>
</evidence>
<protein>
    <submittedName>
        <fullName evidence="2">Phosphoesterase-like protein</fullName>
    </submittedName>
</protein>
<dbReference type="InterPro" id="IPR038763">
    <property type="entry name" value="DHH_sf"/>
</dbReference>
<dbReference type="eggNOG" id="arCOG01565">
    <property type="taxonomic scope" value="Archaea"/>
</dbReference>
<dbReference type="HOGENOM" id="CLU_070736_0_0_2"/>
<gene>
    <name evidence="2" type="ORF">P186_0434</name>
</gene>
<accession>G7VGH7</accession>
<dbReference type="RefSeq" id="WP_014287716.1">
    <property type="nucleotide sequence ID" value="NC_016645.1"/>
</dbReference>
<dbReference type="EMBL" id="CP003098">
    <property type="protein sequence ID" value="AET31888.1"/>
    <property type="molecule type" value="Genomic_DNA"/>
</dbReference>
<dbReference type="InterPro" id="IPR001667">
    <property type="entry name" value="DDH_dom"/>
</dbReference>
<name>G7VGH7_9CREN</name>
<dbReference type="STRING" id="1104324.P186_0434"/>
<dbReference type="InterPro" id="IPR051319">
    <property type="entry name" value="Oligoribo/pAp-PDE_c-di-AMP_PDE"/>
</dbReference>
<sequence length="296" mass="31287">MLEKLRDLLRGAERAAVVTHRRADADALACAEIMKLVLERLGVEVVAVVCPEGSPLGGCVEEVPSGVDLYVLADVASLSQIPPICGRCVRVDHHLVGDEIPGVVANRPSCTEVALTLAEEAGVDIPPEVARLAVLGIYTDTGRLRRADAETLRWVAYLMEKVGGVLGDLVGAEEGQRGEHVAIALLKGMQRLEIYESSLGIICTSHVGAHESDLAALLLSAGCKVAVVASLKKDGVHLVFRSREVNVAEMAKSLGAGGGHREAAVAVLGERTSKRELPSLLRAVIKKLFPDAVPLV</sequence>
<feature type="domain" description="DDH" evidence="1">
    <location>
        <begin position="16"/>
        <end position="137"/>
    </location>
</feature>
<proteinExistence type="predicted"/>
<dbReference type="BioCyc" id="PSP1104324:GJSN-423-MONOMER"/>
<dbReference type="SUPFAM" id="SSF64182">
    <property type="entry name" value="DHH phosphoesterases"/>
    <property type="match status" value="1"/>
</dbReference>
<dbReference type="PANTHER" id="PTHR47618">
    <property type="entry name" value="BIFUNCTIONAL OLIGORIBONUCLEASE AND PAP PHOSPHATASE NRNA"/>
    <property type="match status" value="1"/>
</dbReference>
<dbReference type="Gene3D" id="3.90.1640.10">
    <property type="entry name" value="inorganic pyrophosphatase (n-terminal core)"/>
    <property type="match status" value="1"/>
</dbReference>
<dbReference type="Proteomes" id="UP000005867">
    <property type="component" value="Chromosome"/>
</dbReference>
<dbReference type="Gene3D" id="3.10.310.30">
    <property type="match status" value="1"/>
</dbReference>
<dbReference type="KEGG" id="pyr:P186_0434"/>
<dbReference type="Pfam" id="PF01368">
    <property type="entry name" value="DHH"/>
    <property type="match status" value="1"/>
</dbReference>
<dbReference type="OrthoDB" id="350705at2157"/>
<dbReference type="PANTHER" id="PTHR47618:SF1">
    <property type="entry name" value="BIFUNCTIONAL OLIGORIBONUCLEASE AND PAP PHOSPHATASE NRNA"/>
    <property type="match status" value="1"/>
</dbReference>
<dbReference type="GeneID" id="11594699"/>
<keyword evidence="3" id="KW-1185">Reference proteome</keyword>